<dbReference type="Proteomes" id="UP000724874">
    <property type="component" value="Unassembled WGS sequence"/>
</dbReference>
<comment type="caution">
    <text evidence="3">The sequence shown here is derived from an EMBL/GenBank/DDBJ whole genome shotgun (WGS) entry which is preliminary data.</text>
</comment>
<dbReference type="Gene3D" id="1.20.1310.10">
    <property type="entry name" value="Cullin Repeats"/>
    <property type="match status" value="1"/>
</dbReference>
<keyword evidence="4" id="KW-1185">Reference proteome</keyword>
<dbReference type="EMBL" id="JADNYJ010000023">
    <property type="protein sequence ID" value="KAF8905265.1"/>
    <property type="molecule type" value="Genomic_DNA"/>
</dbReference>
<evidence type="ECO:0000313" key="3">
    <source>
        <dbReference type="EMBL" id="KAF8905265.1"/>
    </source>
</evidence>
<gene>
    <name evidence="3" type="ORF">CPB84DRAFT_616854</name>
</gene>
<protein>
    <recommendedName>
        <fullName evidence="2">Cullin N-terminal domain-containing protein</fullName>
    </recommendedName>
</protein>
<evidence type="ECO:0000313" key="4">
    <source>
        <dbReference type="Proteomes" id="UP000724874"/>
    </source>
</evidence>
<accession>A0A9P5TR92</accession>
<dbReference type="SUPFAM" id="SSF74788">
    <property type="entry name" value="Cullin repeat-like"/>
    <property type="match status" value="1"/>
</dbReference>
<sequence>MWESLPILSDNDRYDDLRDMNNLLSRTPEHQDQLKINFERHIKDAAFAKLVIEKGRNVVLEDPGACVDALLGVYWKKSEIVKKSFRGDDTFTVCLNESFKESFGPAATGKPLQVLPQLLAKQAEGLLRKKEELEYVLDNIACPLPVTFGYLKCANTRYLFHIIRPDKIEGLRVVTRLCFTFYLSLLSQLYPSFSLLLDQDNSLIRSRYGLKNYRLRRFLAHGEAE</sequence>
<dbReference type="GO" id="GO:0006511">
    <property type="term" value="P:ubiquitin-dependent protein catabolic process"/>
    <property type="evidence" value="ECO:0007669"/>
    <property type="project" value="InterPro"/>
</dbReference>
<proteinExistence type="inferred from homology"/>
<evidence type="ECO:0000259" key="2">
    <source>
        <dbReference type="Pfam" id="PF00888"/>
    </source>
</evidence>
<dbReference type="AlphaFoldDB" id="A0A9P5TR92"/>
<organism evidence="3 4">
    <name type="scientific">Gymnopilus junonius</name>
    <name type="common">Spectacular rustgill mushroom</name>
    <name type="synonym">Gymnopilus spectabilis subsp. junonius</name>
    <dbReference type="NCBI Taxonomy" id="109634"/>
    <lineage>
        <taxon>Eukaryota</taxon>
        <taxon>Fungi</taxon>
        <taxon>Dikarya</taxon>
        <taxon>Basidiomycota</taxon>
        <taxon>Agaricomycotina</taxon>
        <taxon>Agaricomycetes</taxon>
        <taxon>Agaricomycetidae</taxon>
        <taxon>Agaricales</taxon>
        <taxon>Agaricineae</taxon>
        <taxon>Hymenogastraceae</taxon>
        <taxon>Gymnopilus</taxon>
    </lineage>
</organism>
<evidence type="ECO:0000256" key="1">
    <source>
        <dbReference type="ARBA" id="ARBA00006019"/>
    </source>
</evidence>
<dbReference type="InterPro" id="IPR001373">
    <property type="entry name" value="Cullin_N"/>
</dbReference>
<comment type="similarity">
    <text evidence="1">Belongs to the cullin family.</text>
</comment>
<dbReference type="InterPro" id="IPR016159">
    <property type="entry name" value="Cullin_repeat-like_dom_sf"/>
</dbReference>
<feature type="domain" description="Cullin N-terminal" evidence="2">
    <location>
        <begin position="8"/>
        <end position="137"/>
    </location>
</feature>
<reference evidence="3" key="1">
    <citation type="submission" date="2020-11" db="EMBL/GenBank/DDBJ databases">
        <authorList>
            <consortium name="DOE Joint Genome Institute"/>
            <person name="Ahrendt S."/>
            <person name="Riley R."/>
            <person name="Andreopoulos W."/>
            <person name="LaButti K."/>
            <person name="Pangilinan J."/>
            <person name="Ruiz-duenas F.J."/>
            <person name="Barrasa J.M."/>
            <person name="Sanchez-Garcia M."/>
            <person name="Camarero S."/>
            <person name="Miyauchi S."/>
            <person name="Serrano A."/>
            <person name="Linde D."/>
            <person name="Babiker R."/>
            <person name="Drula E."/>
            <person name="Ayuso-Fernandez I."/>
            <person name="Pacheco R."/>
            <person name="Padilla G."/>
            <person name="Ferreira P."/>
            <person name="Barriuso J."/>
            <person name="Kellner H."/>
            <person name="Castanera R."/>
            <person name="Alfaro M."/>
            <person name="Ramirez L."/>
            <person name="Pisabarro A.G."/>
            <person name="Kuo A."/>
            <person name="Tritt A."/>
            <person name="Lipzen A."/>
            <person name="He G."/>
            <person name="Yan M."/>
            <person name="Ng V."/>
            <person name="Cullen D."/>
            <person name="Martin F."/>
            <person name="Rosso M.-N."/>
            <person name="Henrissat B."/>
            <person name="Hibbett D."/>
            <person name="Martinez A.T."/>
            <person name="Grigoriev I.V."/>
        </authorList>
    </citation>
    <scope>NUCLEOTIDE SEQUENCE</scope>
    <source>
        <strain evidence="3">AH 44721</strain>
    </source>
</reference>
<name>A0A9P5TR92_GYMJU</name>
<dbReference type="GO" id="GO:0031625">
    <property type="term" value="F:ubiquitin protein ligase binding"/>
    <property type="evidence" value="ECO:0007669"/>
    <property type="project" value="InterPro"/>
</dbReference>
<dbReference type="Pfam" id="PF00888">
    <property type="entry name" value="Cullin"/>
    <property type="match status" value="1"/>
</dbReference>